<dbReference type="GO" id="GO:0009307">
    <property type="term" value="P:DNA restriction-modification system"/>
    <property type="evidence" value="ECO:0007669"/>
    <property type="project" value="InterPro"/>
</dbReference>
<evidence type="ECO:0000256" key="1">
    <source>
        <dbReference type="ARBA" id="ARBA00022737"/>
    </source>
</evidence>
<dbReference type="InterPro" id="IPR019734">
    <property type="entry name" value="TPR_rpt"/>
</dbReference>
<reference evidence="6 7" key="1">
    <citation type="submission" date="2019-03" db="EMBL/GenBank/DDBJ databases">
        <title>Genomic Encyclopedia of Type Strains, Phase IV (KMG-IV): sequencing the most valuable type-strain genomes for metagenomic binning, comparative biology and taxonomic classification.</title>
        <authorList>
            <person name="Goeker M."/>
        </authorList>
    </citation>
    <scope>NUCLEOTIDE SEQUENCE [LARGE SCALE GENOMIC DNA]</scope>
    <source>
        <strain evidence="6 7">DSM 100055</strain>
    </source>
</reference>
<evidence type="ECO:0000259" key="5">
    <source>
        <dbReference type="Pfam" id="PF04471"/>
    </source>
</evidence>
<comment type="caution">
    <text evidence="6">The sequence shown here is derived from an EMBL/GenBank/DDBJ whole genome shotgun (WGS) entry which is preliminary data.</text>
</comment>
<keyword evidence="4" id="KW-0472">Membrane</keyword>
<feature type="transmembrane region" description="Helical" evidence="4">
    <location>
        <begin position="7"/>
        <end position="24"/>
    </location>
</feature>
<protein>
    <submittedName>
        <fullName evidence="6">Tfp pilus assembly protein PilF</fullName>
    </submittedName>
</protein>
<accession>A0AA46DYN1</accession>
<dbReference type="AlphaFoldDB" id="A0AA46DYN1"/>
<dbReference type="EMBL" id="SOBG01000004">
    <property type="protein sequence ID" value="TDT70503.1"/>
    <property type="molecule type" value="Genomic_DNA"/>
</dbReference>
<dbReference type="Pfam" id="PF07719">
    <property type="entry name" value="TPR_2"/>
    <property type="match status" value="1"/>
</dbReference>
<proteinExistence type="predicted"/>
<feature type="domain" description="Restriction endonuclease type IV Mrr" evidence="5">
    <location>
        <begin position="339"/>
        <end position="444"/>
    </location>
</feature>
<evidence type="ECO:0000313" key="6">
    <source>
        <dbReference type="EMBL" id="TDT70503.1"/>
    </source>
</evidence>
<evidence type="ECO:0000256" key="3">
    <source>
        <dbReference type="PROSITE-ProRule" id="PRU00339"/>
    </source>
</evidence>
<name>A0AA46DYN1_9FUSO</name>
<organism evidence="6 7">
    <name type="scientific">Hypnocyclicus thermotrophus</name>
    <dbReference type="NCBI Taxonomy" id="1627895"/>
    <lineage>
        <taxon>Bacteria</taxon>
        <taxon>Fusobacteriati</taxon>
        <taxon>Fusobacteriota</taxon>
        <taxon>Fusobacteriia</taxon>
        <taxon>Fusobacteriales</taxon>
        <taxon>Fusobacteriaceae</taxon>
        <taxon>Hypnocyclicus</taxon>
    </lineage>
</organism>
<dbReference type="InterPro" id="IPR007560">
    <property type="entry name" value="Restrct_endonuc_IV_Mrr"/>
</dbReference>
<dbReference type="SUPFAM" id="SSF48452">
    <property type="entry name" value="TPR-like"/>
    <property type="match status" value="2"/>
</dbReference>
<dbReference type="PANTHER" id="PTHR45586:SF1">
    <property type="entry name" value="LIPOPOLYSACCHARIDE ASSEMBLY PROTEIN B"/>
    <property type="match status" value="1"/>
</dbReference>
<keyword evidence="4" id="KW-1133">Transmembrane helix</keyword>
<dbReference type="InterPro" id="IPR011990">
    <property type="entry name" value="TPR-like_helical_dom_sf"/>
</dbReference>
<gene>
    <name evidence="6" type="ORF">EV215_1048</name>
</gene>
<keyword evidence="4" id="KW-0812">Transmembrane</keyword>
<dbReference type="SMART" id="SM00028">
    <property type="entry name" value="TPR"/>
    <property type="match status" value="6"/>
</dbReference>
<keyword evidence="7" id="KW-1185">Reference proteome</keyword>
<dbReference type="InterPro" id="IPR011856">
    <property type="entry name" value="tRNA_endonuc-like_dom_sf"/>
</dbReference>
<dbReference type="GO" id="GO:0004519">
    <property type="term" value="F:endonuclease activity"/>
    <property type="evidence" value="ECO:0007669"/>
    <property type="project" value="InterPro"/>
</dbReference>
<keyword evidence="2 3" id="KW-0802">TPR repeat</keyword>
<evidence type="ECO:0000256" key="4">
    <source>
        <dbReference type="SAM" id="Phobius"/>
    </source>
</evidence>
<dbReference type="Pfam" id="PF13181">
    <property type="entry name" value="TPR_8"/>
    <property type="match status" value="1"/>
</dbReference>
<dbReference type="PROSITE" id="PS50005">
    <property type="entry name" value="TPR"/>
    <property type="match status" value="2"/>
</dbReference>
<dbReference type="Pfam" id="PF04471">
    <property type="entry name" value="Mrr_cat"/>
    <property type="match status" value="1"/>
</dbReference>
<dbReference type="PANTHER" id="PTHR45586">
    <property type="entry name" value="TPR REPEAT-CONTAINING PROTEIN PA4667"/>
    <property type="match status" value="1"/>
</dbReference>
<dbReference type="Gene3D" id="1.25.40.10">
    <property type="entry name" value="Tetratricopeptide repeat domain"/>
    <property type="match status" value="1"/>
</dbReference>
<feature type="repeat" description="TPR" evidence="3">
    <location>
        <begin position="271"/>
        <end position="304"/>
    </location>
</feature>
<dbReference type="Gene3D" id="3.40.1350.10">
    <property type="match status" value="1"/>
</dbReference>
<sequence length="449" mass="52922">MLFIIGILFISVVIFFVYLTIFYGRQVIIGDAENFYKAGDVEKAIENLKNYKSTRPNDVKARLLLAKIYYEQGNTVESLKEYISVSLNQKATPEEKGDAYAMITKMYLDKKDYNKAIEYVINGLKVNNKNPLLFCYLGKIYSIMGKEAKAIRAFNEALMLDRSHILTRLELAKLHIKTKNKFKARFQLKKIIELDPFNDEAKYELAKIHYEEDELEEAAKLMEQLKEIEGREELYYTVLLKYYIEENNIERQETIIKKMLELEDIFMAEKPSLLYDLAMIYEKKDKYEEALEYFKLVKEHNPRYKDIESRIQNIIKILNPEEYEKMIDGIDYGILETDDLLDLFKSIIEKLGLKLAYEIEESKDKIMAMAVDQYNPKDKFLVQIMNIDRDITVRDLQLFVEQFEIHKATNGIFITTRTYNEQAVTYAEALENLEILDKMHLYDLVGELE</sequence>
<dbReference type="Pfam" id="PF14559">
    <property type="entry name" value="TPR_19"/>
    <property type="match status" value="1"/>
</dbReference>
<dbReference type="RefSeq" id="WP_134112939.1">
    <property type="nucleotide sequence ID" value="NZ_SOBG01000004.1"/>
</dbReference>
<feature type="repeat" description="TPR" evidence="3">
    <location>
        <begin position="131"/>
        <end position="164"/>
    </location>
</feature>
<evidence type="ECO:0000313" key="7">
    <source>
        <dbReference type="Proteomes" id="UP000294678"/>
    </source>
</evidence>
<dbReference type="Pfam" id="PF25058">
    <property type="entry name" value="ARM_TT21"/>
    <property type="match status" value="1"/>
</dbReference>
<dbReference type="InterPro" id="IPR051012">
    <property type="entry name" value="CellSynth/LPSAsmb/PSIAsmb"/>
</dbReference>
<dbReference type="GO" id="GO:0003677">
    <property type="term" value="F:DNA binding"/>
    <property type="evidence" value="ECO:0007669"/>
    <property type="project" value="InterPro"/>
</dbReference>
<evidence type="ECO:0000256" key="2">
    <source>
        <dbReference type="ARBA" id="ARBA00022803"/>
    </source>
</evidence>
<dbReference type="InterPro" id="IPR013105">
    <property type="entry name" value="TPR_2"/>
</dbReference>
<keyword evidence="1" id="KW-0677">Repeat</keyword>
<dbReference type="Proteomes" id="UP000294678">
    <property type="component" value="Unassembled WGS sequence"/>
</dbReference>